<dbReference type="PROSITE" id="PS00132">
    <property type="entry name" value="CARBOXYPEPT_ZN_1"/>
    <property type="match status" value="1"/>
</dbReference>
<evidence type="ECO:0000256" key="7">
    <source>
        <dbReference type="SAM" id="SignalP"/>
    </source>
</evidence>
<keyword evidence="7" id="KW-0732">Signal</keyword>
<gene>
    <name evidence="9" type="ORF">AACH06_15175</name>
</gene>
<dbReference type="CDD" id="cd06226">
    <property type="entry name" value="M14_CPT_like"/>
    <property type="match status" value="1"/>
</dbReference>
<evidence type="ECO:0000256" key="4">
    <source>
        <dbReference type="ARBA" id="ARBA00022833"/>
    </source>
</evidence>
<dbReference type="PRINTS" id="PR00765">
    <property type="entry name" value="CRBOXYPTASEA"/>
</dbReference>
<dbReference type="SMART" id="SM00631">
    <property type="entry name" value="Zn_pept"/>
    <property type="match status" value="1"/>
</dbReference>
<accession>A0ABU9BQC4</accession>
<keyword evidence="3" id="KW-0479">Metal-binding</keyword>
<feature type="domain" description="Peptidase M14" evidence="8">
    <location>
        <begin position="150"/>
        <end position="464"/>
    </location>
</feature>
<feature type="signal peptide" evidence="7">
    <location>
        <begin position="1"/>
        <end position="25"/>
    </location>
</feature>
<evidence type="ECO:0000313" key="10">
    <source>
        <dbReference type="Proteomes" id="UP001371218"/>
    </source>
</evidence>
<dbReference type="RefSeq" id="WP_341426582.1">
    <property type="nucleotide sequence ID" value="NZ_JBBUTG010000009.1"/>
</dbReference>
<comment type="similarity">
    <text evidence="2 5">Belongs to the peptidase M14 family.</text>
</comment>
<dbReference type="Proteomes" id="UP001371218">
    <property type="component" value="Unassembled WGS sequence"/>
</dbReference>
<sequence>MKRFPLAAALSVAFATAGLATSALAQQASSAHDAVEMDQLLQQEQVLDNFYRAYFPDAATGRKAAITFHEQLLESNWKGGYLVLQLDAEDIAKLEAFKFRVVKDKAFADRHAEMIKRLRAAGSPNLFGASGQRLSAERLESGESIPNYPCYETVEETYAAAQGFTTTYPKLASWTDVGDSWEKTQGTGGYDMGVLKLTNKDTTGPNGEAKPKLFVNSAIHAREYVTAPLMLAFANKLLTGYGKDADATWILDHHEVHLLLQTNPDGRKKAEGGLLWRKNTNRNYCGANSNSRGADLNRNFSFTWNVTNGQGSSGSACAETYRGPSAGSEPETQTVEGYVRSLWADRRGPNNDDAAPADTSGIHLDIHSYSQLVLWPYGFRTKAAPNGTALQTLGRKFAYFNGYTPEQSIGLYPTDGTSDAVSYGELGVAAFTFELGTSFFQSCSTYESTIKPDNLNALMYAAKVVRTPYQTPAGPDALKVKLSANGIPAGTPVTLTATLDDTRFNNSNGAEPTQNIAGAEVFVDTPPWMPGASPKNMSAADGAFDAKTEKATLSLSTTGLSKGKHLVYVRGVDASGNKGPVSAVFLKIK</sequence>
<reference evidence="9 10" key="1">
    <citation type="submission" date="2024-04" db="EMBL/GenBank/DDBJ databases">
        <title>Novel species of the genus Ideonella isolated from streams.</title>
        <authorList>
            <person name="Lu H."/>
        </authorList>
    </citation>
    <scope>NUCLEOTIDE SEQUENCE [LARGE SCALE GENOMIC DNA]</scope>
    <source>
        <strain evidence="9 10">DXS29W</strain>
    </source>
</reference>
<protein>
    <submittedName>
        <fullName evidence="9">M14 family metallopeptidase</fullName>
    </submittedName>
</protein>
<feature type="region of interest" description="Disordered" evidence="6">
    <location>
        <begin position="313"/>
        <end position="333"/>
    </location>
</feature>
<dbReference type="InterPro" id="IPR057246">
    <property type="entry name" value="CARBOXYPEPT_ZN_1"/>
</dbReference>
<evidence type="ECO:0000256" key="3">
    <source>
        <dbReference type="ARBA" id="ARBA00022723"/>
    </source>
</evidence>
<dbReference type="PANTHER" id="PTHR11705">
    <property type="entry name" value="PROTEASE FAMILY M14 CARBOXYPEPTIDASE A,B"/>
    <property type="match status" value="1"/>
</dbReference>
<comment type="cofactor">
    <cofactor evidence="1">
        <name>Zn(2+)</name>
        <dbReference type="ChEBI" id="CHEBI:29105"/>
    </cofactor>
</comment>
<organism evidence="9 10">
    <name type="scientific">Ideonella lacteola</name>
    <dbReference type="NCBI Taxonomy" id="2984193"/>
    <lineage>
        <taxon>Bacteria</taxon>
        <taxon>Pseudomonadati</taxon>
        <taxon>Pseudomonadota</taxon>
        <taxon>Betaproteobacteria</taxon>
        <taxon>Burkholderiales</taxon>
        <taxon>Sphaerotilaceae</taxon>
        <taxon>Ideonella</taxon>
    </lineage>
</organism>
<evidence type="ECO:0000256" key="6">
    <source>
        <dbReference type="SAM" id="MobiDB-lite"/>
    </source>
</evidence>
<dbReference type="PANTHER" id="PTHR11705:SF119">
    <property type="entry name" value="OS02G0119300 PROTEIN"/>
    <property type="match status" value="1"/>
</dbReference>
<name>A0ABU9BQC4_9BURK</name>
<feature type="chain" id="PRO_5047417505" evidence="7">
    <location>
        <begin position="26"/>
        <end position="589"/>
    </location>
</feature>
<evidence type="ECO:0000256" key="1">
    <source>
        <dbReference type="ARBA" id="ARBA00001947"/>
    </source>
</evidence>
<keyword evidence="4" id="KW-0862">Zinc</keyword>
<comment type="caution">
    <text evidence="9">The sequence shown here is derived from an EMBL/GenBank/DDBJ whole genome shotgun (WGS) entry which is preliminary data.</text>
</comment>
<dbReference type="Pfam" id="PF00246">
    <property type="entry name" value="Peptidase_M14"/>
    <property type="match status" value="1"/>
</dbReference>
<dbReference type="Gene3D" id="3.40.630.10">
    <property type="entry name" value="Zn peptidases"/>
    <property type="match status" value="1"/>
</dbReference>
<evidence type="ECO:0000256" key="2">
    <source>
        <dbReference type="ARBA" id="ARBA00005988"/>
    </source>
</evidence>
<evidence type="ECO:0000256" key="5">
    <source>
        <dbReference type="PROSITE-ProRule" id="PRU01379"/>
    </source>
</evidence>
<dbReference type="SUPFAM" id="SSF53187">
    <property type="entry name" value="Zn-dependent exopeptidases"/>
    <property type="match status" value="1"/>
</dbReference>
<dbReference type="EMBL" id="JBBUTG010000009">
    <property type="protein sequence ID" value="MEK8032168.1"/>
    <property type="molecule type" value="Genomic_DNA"/>
</dbReference>
<dbReference type="PROSITE" id="PS52035">
    <property type="entry name" value="PEPTIDASE_M14"/>
    <property type="match status" value="1"/>
</dbReference>
<dbReference type="InterPro" id="IPR057247">
    <property type="entry name" value="CARBOXYPEPT_ZN_2"/>
</dbReference>
<evidence type="ECO:0000259" key="8">
    <source>
        <dbReference type="PROSITE" id="PS52035"/>
    </source>
</evidence>
<proteinExistence type="inferred from homology"/>
<feature type="active site" description="Proton donor/acceptor" evidence="5">
    <location>
        <position position="434"/>
    </location>
</feature>
<evidence type="ECO:0000313" key="9">
    <source>
        <dbReference type="EMBL" id="MEK8032168.1"/>
    </source>
</evidence>
<dbReference type="PROSITE" id="PS00133">
    <property type="entry name" value="CARBOXYPEPT_ZN_2"/>
    <property type="match status" value="1"/>
</dbReference>
<keyword evidence="10" id="KW-1185">Reference proteome</keyword>
<dbReference type="InterPro" id="IPR000834">
    <property type="entry name" value="Peptidase_M14"/>
</dbReference>